<dbReference type="SMART" id="SM00342">
    <property type="entry name" value="HTH_ARAC"/>
    <property type="match status" value="1"/>
</dbReference>
<accession>A0A420BGT4</accession>
<organism evidence="5 6">
    <name type="scientific">Sphingobacterium detergens</name>
    <dbReference type="NCBI Taxonomy" id="1145106"/>
    <lineage>
        <taxon>Bacteria</taxon>
        <taxon>Pseudomonadati</taxon>
        <taxon>Bacteroidota</taxon>
        <taxon>Sphingobacteriia</taxon>
        <taxon>Sphingobacteriales</taxon>
        <taxon>Sphingobacteriaceae</taxon>
        <taxon>Sphingobacterium</taxon>
    </lineage>
</organism>
<dbReference type="InterPro" id="IPR009057">
    <property type="entry name" value="Homeodomain-like_sf"/>
</dbReference>
<dbReference type="SUPFAM" id="SSF46689">
    <property type="entry name" value="Homeodomain-like"/>
    <property type="match status" value="1"/>
</dbReference>
<dbReference type="InterPro" id="IPR018060">
    <property type="entry name" value="HTH_AraC"/>
</dbReference>
<keyword evidence="2 5" id="KW-0238">DNA-binding</keyword>
<evidence type="ECO:0000313" key="6">
    <source>
        <dbReference type="Proteomes" id="UP000286246"/>
    </source>
</evidence>
<protein>
    <submittedName>
        <fullName evidence="5">AraC-like DNA-binding protein</fullName>
    </submittedName>
</protein>
<reference evidence="5 6" key="1">
    <citation type="submission" date="2018-09" db="EMBL/GenBank/DDBJ databases">
        <title>Genomic Encyclopedia of Type Strains, Phase III (KMG-III): the genomes of soil and plant-associated and newly described type strains.</title>
        <authorList>
            <person name="Whitman W."/>
        </authorList>
    </citation>
    <scope>NUCLEOTIDE SEQUENCE [LARGE SCALE GENOMIC DNA]</scope>
    <source>
        <strain evidence="5 6">CECT 7938</strain>
    </source>
</reference>
<name>A0A420BGT4_SPHD1</name>
<evidence type="ECO:0000313" key="5">
    <source>
        <dbReference type="EMBL" id="RKE55922.1"/>
    </source>
</evidence>
<evidence type="ECO:0000259" key="4">
    <source>
        <dbReference type="PROSITE" id="PS01124"/>
    </source>
</evidence>
<evidence type="ECO:0000256" key="1">
    <source>
        <dbReference type="ARBA" id="ARBA00023015"/>
    </source>
</evidence>
<dbReference type="Proteomes" id="UP000286246">
    <property type="component" value="Unassembled WGS sequence"/>
</dbReference>
<sequence>MDGLIIIDTLPLQIQPYLRSAQKFEGLILLFCKEGTAVLKVNNELCTVDQNKILIILPEMPIEPMDWSTDFVAVLFVMTYDFIDKFTILPEFINNTEVLNMPVIHPSEKDLLLIEDIVQLLQKHYVLPKTILLEQMIQYLVFSLITAVAQAYPTLSDKNNLQKNRINDITDTFYNLLNKHGHIQRNVSFYADHLHITPQHLSTLIKKKTGKSVKSWIEFAIINKAKEYLNNTSLSIKQISDELEFADASLFCRYFKRCTGQTPNAYKNRQLFCQKKYQINIPKDIIITDDHIYVLSNLFGCI</sequence>
<dbReference type="PANTHER" id="PTHR43280">
    <property type="entry name" value="ARAC-FAMILY TRANSCRIPTIONAL REGULATOR"/>
    <property type="match status" value="1"/>
</dbReference>
<dbReference type="GO" id="GO:0003700">
    <property type="term" value="F:DNA-binding transcription factor activity"/>
    <property type="evidence" value="ECO:0007669"/>
    <property type="project" value="InterPro"/>
</dbReference>
<evidence type="ECO:0000256" key="3">
    <source>
        <dbReference type="ARBA" id="ARBA00023163"/>
    </source>
</evidence>
<dbReference type="Gene3D" id="1.10.10.60">
    <property type="entry name" value="Homeodomain-like"/>
    <property type="match status" value="1"/>
</dbReference>
<keyword evidence="1" id="KW-0805">Transcription regulation</keyword>
<dbReference type="EMBL" id="RAPY01000001">
    <property type="protein sequence ID" value="RKE55922.1"/>
    <property type="molecule type" value="Genomic_DNA"/>
</dbReference>
<evidence type="ECO:0000256" key="2">
    <source>
        <dbReference type="ARBA" id="ARBA00023125"/>
    </source>
</evidence>
<comment type="caution">
    <text evidence="5">The sequence shown here is derived from an EMBL/GenBank/DDBJ whole genome shotgun (WGS) entry which is preliminary data.</text>
</comment>
<dbReference type="PROSITE" id="PS01124">
    <property type="entry name" value="HTH_ARAC_FAMILY_2"/>
    <property type="match status" value="1"/>
</dbReference>
<dbReference type="PANTHER" id="PTHR43280:SF32">
    <property type="entry name" value="TRANSCRIPTIONAL REGULATORY PROTEIN"/>
    <property type="match status" value="1"/>
</dbReference>
<dbReference type="Pfam" id="PF12833">
    <property type="entry name" value="HTH_18"/>
    <property type="match status" value="1"/>
</dbReference>
<proteinExistence type="predicted"/>
<dbReference type="AlphaFoldDB" id="A0A420BGT4"/>
<gene>
    <name evidence="5" type="ORF">DFQ12_0764</name>
</gene>
<keyword evidence="6" id="KW-1185">Reference proteome</keyword>
<dbReference type="GO" id="GO:0043565">
    <property type="term" value="F:sequence-specific DNA binding"/>
    <property type="evidence" value="ECO:0007669"/>
    <property type="project" value="InterPro"/>
</dbReference>
<feature type="domain" description="HTH araC/xylS-type" evidence="4">
    <location>
        <begin position="171"/>
        <end position="269"/>
    </location>
</feature>
<keyword evidence="3" id="KW-0804">Transcription</keyword>